<reference evidence="1 2" key="1">
    <citation type="submission" date="2015-12" db="EMBL/GenBank/DDBJ databases">
        <authorList>
            <person name="Shamseldin A."/>
            <person name="Moawad H."/>
            <person name="Abd El-Rahim W.M."/>
            <person name="Sadowsky M.J."/>
        </authorList>
    </citation>
    <scope>NUCLEOTIDE SEQUENCE [LARGE SCALE GENOMIC DNA]</scope>
    <source>
        <strain evidence="1 2">SJ5A-1</strain>
    </source>
</reference>
<sequence>MLRRILLTILTGTILANCTSSPHGRNTAGPVSNGQTQTQRQLVVEVSYFERLLVPAGSQLIIQVAGGPKVAQPIKTSLPYRVQTILPPDIQFPATVTVRIESALGHILIGQGRLIGWPQESLKIIAKTSTVE</sequence>
<comment type="caution">
    <text evidence="1">The sequence shown here is derived from an EMBL/GenBank/DDBJ whole genome shotgun (WGS) entry which is preliminary data.</text>
</comment>
<keyword evidence="2" id="KW-1185">Reference proteome</keyword>
<dbReference type="Proteomes" id="UP000054396">
    <property type="component" value="Unassembled WGS sequence"/>
</dbReference>
<protein>
    <submittedName>
        <fullName evidence="1">Uncharacterized protein</fullName>
    </submittedName>
</protein>
<evidence type="ECO:0000313" key="1">
    <source>
        <dbReference type="EMBL" id="KUF09637.1"/>
    </source>
</evidence>
<proteinExistence type="predicted"/>
<organism evidence="1 2">
    <name type="scientific">Pseudoponticoccus marisrubri</name>
    <dbReference type="NCBI Taxonomy" id="1685382"/>
    <lineage>
        <taxon>Bacteria</taxon>
        <taxon>Pseudomonadati</taxon>
        <taxon>Pseudomonadota</taxon>
        <taxon>Alphaproteobacteria</taxon>
        <taxon>Rhodobacterales</taxon>
        <taxon>Roseobacteraceae</taxon>
        <taxon>Pseudoponticoccus</taxon>
    </lineage>
</organism>
<dbReference type="AlphaFoldDB" id="A0A0W7WGF0"/>
<gene>
    <name evidence="1" type="ORF">AVJ23_15870</name>
</gene>
<evidence type="ECO:0000313" key="2">
    <source>
        <dbReference type="Proteomes" id="UP000054396"/>
    </source>
</evidence>
<name>A0A0W7WGF0_9RHOB</name>
<dbReference type="EMBL" id="LPXO01000011">
    <property type="protein sequence ID" value="KUF09637.1"/>
    <property type="molecule type" value="Genomic_DNA"/>
</dbReference>
<accession>A0A0W7WGF0</accession>